<evidence type="ECO:0000313" key="1">
    <source>
        <dbReference type="EMBL" id="JAE30125.1"/>
    </source>
</evidence>
<dbReference type="EMBL" id="GBRH01167771">
    <property type="protein sequence ID" value="JAE30125.1"/>
    <property type="molecule type" value="Transcribed_RNA"/>
</dbReference>
<dbReference type="AlphaFoldDB" id="A0A0A9GYU0"/>
<name>A0A0A9GYU0_ARUDO</name>
<organism evidence="1">
    <name type="scientific">Arundo donax</name>
    <name type="common">Giant reed</name>
    <name type="synonym">Donax arundinaceus</name>
    <dbReference type="NCBI Taxonomy" id="35708"/>
    <lineage>
        <taxon>Eukaryota</taxon>
        <taxon>Viridiplantae</taxon>
        <taxon>Streptophyta</taxon>
        <taxon>Embryophyta</taxon>
        <taxon>Tracheophyta</taxon>
        <taxon>Spermatophyta</taxon>
        <taxon>Magnoliopsida</taxon>
        <taxon>Liliopsida</taxon>
        <taxon>Poales</taxon>
        <taxon>Poaceae</taxon>
        <taxon>PACMAD clade</taxon>
        <taxon>Arundinoideae</taxon>
        <taxon>Arundineae</taxon>
        <taxon>Arundo</taxon>
    </lineage>
</organism>
<accession>A0A0A9GYU0</accession>
<proteinExistence type="predicted"/>
<sequence>MFKFILKSTQWLLPLALRMLNVLEIMVLF</sequence>
<protein>
    <submittedName>
        <fullName evidence="1">Uncharacterized protein</fullName>
    </submittedName>
</protein>
<reference evidence="1" key="2">
    <citation type="journal article" date="2015" name="Data Brief">
        <title>Shoot transcriptome of the giant reed, Arundo donax.</title>
        <authorList>
            <person name="Barrero R.A."/>
            <person name="Guerrero F.D."/>
            <person name="Moolhuijzen P."/>
            <person name="Goolsby J.A."/>
            <person name="Tidwell J."/>
            <person name="Bellgard S.E."/>
            <person name="Bellgard M.I."/>
        </authorList>
    </citation>
    <scope>NUCLEOTIDE SEQUENCE</scope>
    <source>
        <tissue evidence="1">Shoot tissue taken approximately 20 cm above the soil surface</tissue>
    </source>
</reference>
<reference evidence="1" key="1">
    <citation type="submission" date="2014-09" db="EMBL/GenBank/DDBJ databases">
        <authorList>
            <person name="Magalhaes I.L.F."/>
            <person name="Oliveira U."/>
            <person name="Santos F.R."/>
            <person name="Vidigal T.H.D.A."/>
            <person name="Brescovit A.D."/>
            <person name="Santos A.J."/>
        </authorList>
    </citation>
    <scope>NUCLEOTIDE SEQUENCE</scope>
    <source>
        <tissue evidence="1">Shoot tissue taken approximately 20 cm above the soil surface</tissue>
    </source>
</reference>